<dbReference type="RefSeq" id="WP_262067788.1">
    <property type="nucleotide sequence ID" value="NZ_JAMXOC010000001.1"/>
</dbReference>
<evidence type="ECO:0000256" key="1">
    <source>
        <dbReference type="ARBA" id="ARBA00004651"/>
    </source>
</evidence>
<dbReference type="NCBIfam" id="TIGR00704">
    <property type="entry name" value="NaPi_cotrn_rel"/>
    <property type="match status" value="1"/>
</dbReference>
<feature type="transmembrane region" description="Helical" evidence="6">
    <location>
        <begin position="48"/>
        <end position="79"/>
    </location>
</feature>
<feature type="domain" description="PhoU" evidence="7">
    <location>
        <begin position="352"/>
        <end position="437"/>
    </location>
</feature>
<dbReference type="InterPro" id="IPR026022">
    <property type="entry name" value="PhoU_dom"/>
</dbReference>
<feature type="transmembrane region" description="Helical" evidence="6">
    <location>
        <begin position="115"/>
        <end position="131"/>
    </location>
</feature>
<accession>A0ABT1EDV1</accession>
<dbReference type="Pfam" id="PF01895">
    <property type="entry name" value="PhoU"/>
    <property type="match status" value="2"/>
</dbReference>
<dbReference type="Proteomes" id="UP001523565">
    <property type="component" value="Unassembled WGS sequence"/>
</dbReference>
<evidence type="ECO:0000256" key="5">
    <source>
        <dbReference type="ARBA" id="ARBA00023136"/>
    </source>
</evidence>
<dbReference type="PANTHER" id="PTHR10010:SF46">
    <property type="entry name" value="SODIUM-DEPENDENT PHOSPHATE TRANSPORT PROTEIN 2B"/>
    <property type="match status" value="1"/>
</dbReference>
<keyword evidence="5 6" id="KW-0472">Membrane</keyword>
<protein>
    <submittedName>
        <fullName evidence="8">Na/Pi cotransporter family protein</fullName>
    </submittedName>
</protein>
<evidence type="ECO:0000256" key="3">
    <source>
        <dbReference type="ARBA" id="ARBA00022692"/>
    </source>
</evidence>
<keyword evidence="2" id="KW-1003">Cell membrane</keyword>
<keyword evidence="3 6" id="KW-0812">Transmembrane</keyword>
<comment type="subcellular location">
    <subcellularLocation>
        <location evidence="1">Cell membrane</location>
        <topology evidence="1">Multi-pass membrane protein</topology>
    </subcellularLocation>
</comment>
<dbReference type="InterPro" id="IPR038078">
    <property type="entry name" value="PhoU-like_sf"/>
</dbReference>
<dbReference type="PANTHER" id="PTHR10010">
    <property type="entry name" value="SOLUTE CARRIER FAMILY 34 SODIUM PHOSPHATE , MEMBER 2-RELATED"/>
    <property type="match status" value="1"/>
</dbReference>
<dbReference type="InterPro" id="IPR004633">
    <property type="entry name" value="NaPi_cotrn-rel/YqeW-like"/>
</dbReference>
<keyword evidence="9" id="KW-1185">Reference proteome</keyword>
<dbReference type="EMBL" id="JAMZFV010000001">
    <property type="protein sequence ID" value="MCP1108884.1"/>
    <property type="molecule type" value="Genomic_DNA"/>
</dbReference>
<dbReference type="InterPro" id="IPR003841">
    <property type="entry name" value="Na/Pi_transpt"/>
</dbReference>
<dbReference type="SUPFAM" id="SSF109755">
    <property type="entry name" value="PhoU-like"/>
    <property type="match status" value="1"/>
</dbReference>
<dbReference type="NCBIfam" id="NF037997">
    <property type="entry name" value="Na_Pi_symport"/>
    <property type="match status" value="1"/>
</dbReference>
<feature type="transmembrane region" description="Helical" evidence="6">
    <location>
        <begin position="291"/>
        <end position="311"/>
    </location>
</feature>
<name>A0ABT1EDV1_9FIRM</name>
<reference evidence="8 9" key="1">
    <citation type="journal article" date="2022" name="Genome Biol. Evol.">
        <title>Host diet, physiology and behaviors set the stage for Lachnospiraceae cladogenesis.</title>
        <authorList>
            <person name="Vera-Ponce De Leon A."/>
            <person name="Schneider M."/>
            <person name="Jahnes B.C."/>
            <person name="Sadowski V."/>
            <person name="Camuy-Velez L.A."/>
            <person name="Duan J."/>
            <person name="Sabree Z.L."/>
        </authorList>
    </citation>
    <scope>NUCLEOTIDE SEQUENCE [LARGE SCALE GENOMIC DNA]</scope>
    <source>
        <strain evidence="8 9">PAL227</strain>
    </source>
</reference>
<keyword evidence="4 6" id="KW-1133">Transmembrane helix</keyword>
<feature type="transmembrane region" description="Helical" evidence="6">
    <location>
        <begin position="253"/>
        <end position="271"/>
    </location>
</feature>
<sequence>MDYLTILLGFVGGLGMFIYGMQIMAGGLENAAGSKMKTLLEALTKNKLMGVLLGAAITAVIQSSSATTVMVVGFVNAGIMNLTQAMGVIMGANIGTTVTGWLVSSVEWAEFLSPAKLAPVALALGVVMMVIGKRQRSKDIANIVIGFGLLFIGITTMSNSVYPLRDAPAFQEAFIKLGKNPFLGILAGLAVTAIIQSSSASVGILQSLAAVGLVPFGAAAYIIMGQNIGTCVTAILSSIGAKRNAKTAAIMHLLFNIIGTVIIGGLAMIYLEFINPVMAAGMISQTQISVIHTLFNIVTTVVLFPLSNWIIKLAKKIGRVDEEGVDPGQVYLDDRILETPSIALQSTVKEIGRMGDLVEQALDVCKRVLFTRKDEDIKYLKEEESVVDKLTNGISDYVIKISMKQISEKEHQEVAHMLQIVSDMERISDYTENISEFAEALKDKKVEFSDVAKAQLEEMLDVCVSSYSYALKAYVDQDKEMALKVIEQETKADDLEVKLRSSHIKRLAQNLCNTHAGIVFLDALVCLERISDHARNIAEEVLQQVAE</sequence>
<feature type="transmembrane region" description="Helical" evidence="6">
    <location>
        <begin position="182"/>
        <end position="206"/>
    </location>
</feature>
<comment type="caution">
    <text evidence="8">The sequence shown here is derived from an EMBL/GenBank/DDBJ whole genome shotgun (WGS) entry which is preliminary data.</text>
</comment>
<feature type="transmembrane region" description="Helical" evidence="6">
    <location>
        <begin position="6"/>
        <end position="28"/>
    </location>
</feature>
<dbReference type="Pfam" id="PF02690">
    <property type="entry name" value="Na_Pi_cotrans"/>
    <property type="match status" value="2"/>
</dbReference>
<proteinExistence type="predicted"/>
<evidence type="ECO:0000256" key="2">
    <source>
        <dbReference type="ARBA" id="ARBA00022475"/>
    </source>
</evidence>
<feature type="transmembrane region" description="Helical" evidence="6">
    <location>
        <begin position="218"/>
        <end position="241"/>
    </location>
</feature>
<evidence type="ECO:0000313" key="8">
    <source>
        <dbReference type="EMBL" id="MCP1108884.1"/>
    </source>
</evidence>
<gene>
    <name evidence="8" type="ORF">NK118_01295</name>
</gene>
<evidence type="ECO:0000256" key="6">
    <source>
        <dbReference type="SAM" id="Phobius"/>
    </source>
</evidence>
<dbReference type="Gene3D" id="1.20.58.220">
    <property type="entry name" value="Phosphate transport system protein phou homolog 2, domain 2"/>
    <property type="match status" value="1"/>
</dbReference>
<feature type="domain" description="PhoU" evidence="7">
    <location>
        <begin position="456"/>
        <end position="541"/>
    </location>
</feature>
<feature type="transmembrane region" description="Helical" evidence="6">
    <location>
        <begin position="85"/>
        <end position="103"/>
    </location>
</feature>
<organism evidence="8 9">
    <name type="scientific">Ohessyouella blattaphilus</name>
    <dbReference type="NCBI Taxonomy" id="2949333"/>
    <lineage>
        <taxon>Bacteria</taxon>
        <taxon>Bacillati</taxon>
        <taxon>Bacillota</taxon>
        <taxon>Clostridia</taxon>
        <taxon>Lachnospirales</taxon>
        <taxon>Lachnospiraceae</taxon>
        <taxon>Ohessyouella</taxon>
    </lineage>
</organism>
<evidence type="ECO:0000259" key="7">
    <source>
        <dbReference type="Pfam" id="PF01895"/>
    </source>
</evidence>
<evidence type="ECO:0000256" key="4">
    <source>
        <dbReference type="ARBA" id="ARBA00022989"/>
    </source>
</evidence>
<feature type="transmembrane region" description="Helical" evidence="6">
    <location>
        <begin position="143"/>
        <end position="162"/>
    </location>
</feature>
<evidence type="ECO:0000313" key="9">
    <source>
        <dbReference type="Proteomes" id="UP001523565"/>
    </source>
</evidence>